<organism evidence="2 3">
    <name type="scientific">Bacillus vallismortis</name>
    <dbReference type="NCBI Taxonomy" id="72361"/>
    <lineage>
        <taxon>Bacteria</taxon>
        <taxon>Bacillati</taxon>
        <taxon>Bacillota</taxon>
        <taxon>Bacilli</taxon>
        <taxon>Bacillales</taxon>
        <taxon>Bacillaceae</taxon>
        <taxon>Bacillus</taxon>
    </lineage>
</organism>
<dbReference type="Proteomes" id="UP001067121">
    <property type="component" value="Unassembled WGS sequence"/>
</dbReference>
<sequence>MIIERLIILDYENEVANEFNFSKNVNVITSDGTTVGKSSLIKSLYYALGFEIKQFPHGWNFKTMRFRLDVKIKESAYSIIRDNSLFYVSDSEGALNLTEFSEWLQQKLSVNMMLKLRNSTTNELSSVYATEILTPFYLDQDKSWNGYIFKNTSDSLGRYSNVPQDILEYVLGISNKEILEKETEKGNNQKQVNQITSKINVLNSLQEEYAEQTEMIDSSPYDIDELKVTFNNHLKQLSRVSKEISNKKNKMLSLKADQDLNSQDNVELEKILKVNKKTYKEVELECVHCHSKLTLEQSLTRLKLKNNLLEIQNMLDSNRKENEKLQLGIEELQTEIKDLSSSYVILIQQKKEIQSILSLQNFIDLESKRLANEEFLKVIDNLNTNKTNIEELVKRLAKEIRELKKDQKERKAEISKKYNEILSDINLRFGSTKLSEVEFFNFKEVKGSGMDNNKTLLALYITYMRLVAEYGIYTIPFGIDSFVKNEIDEATVPITFKEVERYVLSNSNQTFFATISENLKYLSKLDTYNIIKLTKPLLNKVNYKKMLSQVSYIK</sequence>
<protein>
    <submittedName>
        <fullName evidence="2">Uncharacterized protein</fullName>
    </submittedName>
</protein>
<dbReference type="Gene3D" id="3.40.50.300">
    <property type="entry name" value="P-loop containing nucleotide triphosphate hydrolases"/>
    <property type="match status" value="1"/>
</dbReference>
<feature type="coiled-coil region" evidence="1">
    <location>
        <begin position="379"/>
        <end position="417"/>
    </location>
</feature>
<dbReference type="AlphaFoldDB" id="A0AAP3FRK8"/>
<reference evidence="2" key="1">
    <citation type="submission" date="2022-02" db="EMBL/GenBank/DDBJ databases">
        <title>Crop Bioprotection Bacillus Genome Sequencing.</title>
        <authorList>
            <person name="Dunlap C."/>
        </authorList>
    </citation>
    <scope>NUCLEOTIDE SEQUENCE</scope>
    <source>
        <strain evidence="2">98-1</strain>
    </source>
</reference>
<name>A0AAP3FRK8_BACVA</name>
<dbReference type="InterPro" id="IPR027417">
    <property type="entry name" value="P-loop_NTPase"/>
</dbReference>
<accession>A0AAP3FRK8</accession>
<keyword evidence="1" id="KW-0175">Coiled coil</keyword>
<dbReference type="EMBL" id="JALAOH010000027">
    <property type="protein sequence ID" value="MCY8317288.1"/>
    <property type="molecule type" value="Genomic_DNA"/>
</dbReference>
<evidence type="ECO:0000313" key="3">
    <source>
        <dbReference type="Proteomes" id="UP001067121"/>
    </source>
</evidence>
<proteinExistence type="predicted"/>
<gene>
    <name evidence="2" type="ORF">MOC71_11210</name>
</gene>
<evidence type="ECO:0000313" key="2">
    <source>
        <dbReference type="EMBL" id="MCY8317288.1"/>
    </source>
</evidence>
<comment type="caution">
    <text evidence="2">The sequence shown here is derived from an EMBL/GenBank/DDBJ whole genome shotgun (WGS) entry which is preliminary data.</text>
</comment>
<evidence type="ECO:0000256" key="1">
    <source>
        <dbReference type="SAM" id="Coils"/>
    </source>
</evidence>
<dbReference type="RefSeq" id="WP_268543806.1">
    <property type="nucleotide sequence ID" value="NZ_JALAOH010000027.1"/>
</dbReference>
<feature type="coiled-coil region" evidence="1">
    <location>
        <begin position="315"/>
        <end position="349"/>
    </location>
</feature>